<dbReference type="HAMAP" id="MF_00143">
    <property type="entry name" value="UPF0114"/>
    <property type="match status" value="1"/>
</dbReference>
<dbReference type="NCBIfam" id="TIGR00645">
    <property type="entry name" value="HI0507"/>
    <property type="match status" value="1"/>
</dbReference>
<keyword evidence="4 8" id="KW-0812">Transmembrane</keyword>
<feature type="compositionally biased region" description="Low complexity" evidence="7">
    <location>
        <begin position="9"/>
        <end position="20"/>
    </location>
</feature>
<evidence type="ECO:0000256" key="3">
    <source>
        <dbReference type="ARBA" id="ARBA00022475"/>
    </source>
</evidence>
<feature type="transmembrane region" description="Helical" evidence="8">
    <location>
        <begin position="37"/>
        <end position="64"/>
    </location>
</feature>
<evidence type="ECO:0000256" key="8">
    <source>
        <dbReference type="SAM" id="Phobius"/>
    </source>
</evidence>
<dbReference type="InterPro" id="IPR020761">
    <property type="entry name" value="UPF0114_bac"/>
</dbReference>
<evidence type="ECO:0000256" key="1">
    <source>
        <dbReference type="ARBA" id="ARBA00004651"/>
    </source>
</evidence>
<dbReference type="PANTHER" id="PTHR38596:SF1">
    <property type="entry name" value="UPF0114 PROTEIN YQHA"/>
    <property type="match status" value="1"/>
</dbReference>
<evidence type="ECO:0000256" key="2">
    <source>
        <dbReference type="ARBA" id="ARBA00005774"/>
    </source>
</evidence>
<feature type="transmembrane region" description="Helical" evidence="8">
    <location>
        <begin position="131"/>
        <end position="150"/>
    </location>
</feature>
<dbReference type="AlphaFoldDB" id="A0A166AE33"/>
<dbReference type="PATRIC" id="fig|49547.3.peg.1334"/>
<evidence type="ECO:0000256" key="6">
    <source>
        <dbReference type="ARBA" id="ARBA00023136"/>
    </source>
</evidence>
<sequence length="197" mass="22162">MDKIDENNNDNNADSSSSENGGIIEDTIEKIIFQSRWVLAPIFLGLVVALILVLIKFFQILIGFVPEVFAMSFDELAMAILNLLDIALLGNLLLIVIFSGYENFVSKIDHAVDHEDRPSWMGHLDFSGLKIKIVGSIVAISLIELLHDFLGATEHFDPNVTFWRIVLHIVFVISGVLFALMDYIAEKRHVVTKELHE</sequence>
<dbReference type="OrthoDB" id="82555at2157"/>
<proteinExistence type="inferred from homology"/>
<dbReference type="Pfam" id="PF03350">
    <property type="entry name" value="UPF0114"/>
    <property type="match status" value="1"/>
</dbReference>
<keyword evidence="6 8" id="KW-0472">Membrane</keyword>
<gene>
    <name evidence="9" type="ORF">MBCUR_12400</name>
</gene>
<dbReference type="PANTHER" id="PTHR38596">
    <property type="entry name" value="UPF0114 PROTEIN YQHA"/>
    <property type="match status" value="1"/>
</dbReference>
<evidence type="ECO:0000256" key="4">
    <source>
        <dbReference type="ARBA" id="ARBA00022692"/>
    </source>
</evidence>
<name>A0A166AE33_9EURY</name>
<dbReference type="EMBL" id="LWMV01000178">
    <property type="protein sequence ID" value="KZX11916.1"/>
    <property type="molecule type" value="Genomic_DNA"/>
</dbReference>
<keyword evidence="10" id="KW-1185">Reference proteome</keyword>
<feature type="transmembrane region" description="Helical" evidence="8">
    <location>
        <begin position="162"/>
        <end position="185"/>
    </location>
</feature>
<dbReference type="Proteomes" id="UP000077245">
    <property type="component" value="Unassembled WGS sequence"/>
</dbReference>
<comment type="subcellular location">
    <subcellularLocation>
        <location evidence="1">Cell membrane</location>
        <topology evidence="1">Multi-pass membrane protein</topology>
    </subcellularLocation>
</comment>
<accession>A0A166AE33</accession>
<evidence type="ECO:0000256" key="5">
    <source>
        <dbReference type="ARBA" id="ARBA00022989"/>
    </source>
</evidence>
<reference evidence="9 10" key="1">
    <citation type="submission" date="2016-04" db="EMBL/GenBank/DDBJ databases">
        <title>Genome sequence of Methanobrevibacter curvatus DSM 11111.</title>
        <authorList>
            <person name="Poehlein A."/>
            <person name="Seedorf H."/>
            <person name="Daniel R."/>
        </authorList>
    </citation>
    <scope>NUCLEOTIDE SEQUENCE [LARGE SCALE GENOMIC DNA]</scope>
    <source>
        <strain evidence="9 10">DSM 11111</strain>
    </source>
</reference>
<dbReference type="InterPro" id="IPR005134">
    <property type="entry name" value="UPF0114"/>
</dbReference>
<protein>
    <submittedName>
        <fullName evidence="9">Uncharacterized protein</fullName>
    </submittedName>
</protein>
<dbReference type="RefSeq" id="WP_084269570.1">
    <property type="nucleotide sequence ID" value="NZ_LWMV01000178.1"/>
</dbReference>
<comment type="similarity">
    <text evidence="2">Belongs to the UPF0114 family.</text>
</comment>
<feature type="region of interest" description="Disordered" evidence="7">
    <location>
        <begin position="1"/>
        <end position="20"/>
    </location>
</feature>
<organism evidence="9 10">
    <name type="scientific">Methanobrevibacter curvatus</name>
    <dbReference type="NCBI Taxonomy" id="49547"/>
    <lineage>
        <taxon>Archaea</taxon>
        <taxon>Methanobacteriati</taxon>
        <taxon>Methanobacteriota</taxon>
        <taxon>Methanomada group</taxon>
        <taxon>Methanobacteria</taxon>
        <taxon>Methanobacteriales</taxon>
        <taxon>Methanobacteriaceae</taxon>
        <taxon>Methanobrevibacter</taxon>
    </lineage>
</organism>
<keyword evidence="3" id="KW-1003">Cell membrane</keyword>
<evidence type="ECO:0000313" key="9">
    <source>
        <dbReference type="EMBL" id="KZX11916.1"/>
    </source>
</evidence>
<keyword evidence="5 8" id="KW-1133">Transmembrane helix</keyword>
<evidence type="ECO:0000256" key="7">
    <source>
        <dbReference type="SAM" id="MobiDB-lite"/>
    </source>
</evidence>
<evidence type="ECO:0000313" key="10">
    <source>
        <dbReference type="Proteomes" id="UP000077245"/>
    </source>
</evidence>
<comment type="caution">
    <text evidence="9">The sequence shown here is derived from an EMBL/GenBank/DDBJ whole genome shotgun (WGS) entry which is preliminary data.</text>
</comment>
<feature type="transmembrane region" description="Helical" evidence="8">
    <location>
        <begin position="76"/>
        <end position="98"/>
    </location>
</feature>
<dbReference type="GO" id="GO:0005886">
    <property type="term" value="C:plasma membrane"/>
    <property type="evidence" value="ECO:0007669"/>
    <property type="project" value="UniProtKB-SubCell"/>
</dbReference>